<dbReference type="InterPro" id="IPR003599">
    <property type="entry name" value="Ig_sub"/>
</dbReference>
<dbReference type="PANTHER" id="PTHR12035:SF128">
    <property type="entry name" value="BRANCHED CHAIN KETO ACID DEHYDROGENASE E1 SUBUNIT BETA,-LIKE-RELATED"/>
    <property type="match status" value="1"/>
</dbReference>
<comment type="similarity">
    <text evidence="8">Belongs to the immunoglobulin superfamily. SIGLEC (sialic acid binding Ig-like lectin) family.</text>
</comment>
<evidence type="ECO:0000259" key="16">
    <source>
        <dbReference type="PROSITE" id="PS50835"/>
    </source>
</evidence>
<evidence type="ECO:0000256" key="4">
    <source>
        <dbReference type="ARBA" id="ARBA00022889"/>
    </source>
</evidence>
<evidence type="ECO:0000256" key="8">
    <source>
        <dbReference type="ARBA" id="ARBA00038361"/>
    </source>
</evidence>
<dbReference type="SMART" id="SM00408">
    <property type="entry name" value="IGc2"/>
    <property type="match status" value="2"/>
</dbReference>
<dbReference type="GO" id="GO:0033691">
    <property type="term" value="F:sialic acid binding"/>
    <property type="evidence" value="ECO:0007669"/>
    <property type="project" value="TreeGrafter"/>
</dbReference>
<name>A0A3Q3BA98_KRYMA</name>
<evidence type="ECO:0000256" key="14">
    <source>
        <dbReference type="SAM" id="Phobius"/>
    </source>
</evidence>
<reference evidence="17" key="1">
    <citation type="submission" date="2025-08" db="UniProtKB">
        <authorList>
            <consortium name="Ensembl"/>
        </authorList>
    </citation>
    <scope>IDENTIFICATION</scope>
</reference>
<keyword evidence="6 14" id="KW-0472">Membrane</keyword>
<evidence type="ECO:0000256" key="5">
    <source>
        <dbReference type="ARBA" id="ARBA00022989"/>
    </source>
</evidence>
<feature type="signal peptide" evidence="15">
    <location>
        <begin position="1"/>
        <end position="18"/>
    </location>
</feature>
<comment type="subcellular location">
    <subcellularLocation>
        <location evidence="1">Membrane</location>
        <topology evidence="1">Single-pass type I membrane protein</topology>
    </subcellularLocation>
</comment>
<dbReference type="PANTHER" id="PTHR12035">
    <property type="entry name" value="SIALIC ACID BINDING IMMUNOGLOBULIN-LIKE LECTIN"/>
    <property type="match status" value="1"/>
</dbReference>
<evidence type="ECO:0000313" key="17">
    <source>
        <dbReference type="Ensembl" id="ENSKMAP00000026718.1"/>
    </source>
</evidence>
<feature type="domain" description="Ig-like" evidence="16">
    <location>
        <begin position="166"/>
        <end position="263"/>
    </location>
</feature>
<keyword evidence="3" id="KW-0430">Lectin</keyword>
<dbReference type="GO" id="GO:0005886">
    <property type="term" value="C:plasma membrane"/>
    <property type="evidence" value="ECO:0007669"/>
    <property type="project" value="TreeGrafter"/>
</dbReference>
<proteinExistence type="inferred from homology"/>
<sequence>MFVLIWIILLYSVRATDANSGAPIWSTQHCQNLRSGYYCITLIDGNITAEAGLCVVIPCSFTTGYYFSPTNVVWFKCEATKKKCVDSDIIFHTTNFNKVQTTFKGRVSLLEPDLDQRNCSIIINDLQESDSGLYQLRVNGFLNYLSNGITFPSRSAVFVRGLSKKPSVVIPLLTEGQQTNLTCTAPGLCSGSRPEITWTWRGNGESSSQITENITDFHTEDLTPFTQRHSSTLTFNPSSEHHGTNITCKVSFTGGITTEETVMLNVSYKREPQIIGNLSLKEGDDLNLTCTAESFPPSVISWIRNSVRGIYLHNDTGSATLFISNVTAEDSGRYICTAEYQDETVTLHADVKVFWFSNILKGSGCVLQLNILTCVCISEGDPLPTIKWPLLEDRTEYSVLTSVSNNTINSTVSLTVENQENMSVECFSSNENGEANKRFTAEQDSITNKADQSKTIIDTVSRLEVIIAFLTGVLLSAIICCLGMKCYRMKQKNSGYLDETLEMRNSQEDPLIYERQAVQDNQTKDQDRSENGATASEKVFPEPNGGPNDVEYANIDFSKLKRRSARKAAKEQENTASEYAEIKIRVKEETKVSEEVKTLEGKEEELLMDDEEEIKDCVLEEQGGQVEAVYSTVKEALDEI</sequence>
<dbReference type="GO" id="GO:0030246">
    <property type="term" value="F:carbohydrate binding"/>
    <property type="evidence" value="ECO:0007669"/>
    <property type="project" value="UniProtKB-KW"/>
</dbReference>
<dbReference type="InterPro" id="IPR003598">
    <property type="entry name" value="Ig_sub2"/>
</dbReference>
<dbReference type="CDD" id="cd00096">
    <property type="entry name" value="Ig"/>
    <property type="match status" value="1"/>
</dbReference>
<evidence type="ECO:0000256" key="7">
    <source>
        <dbReference type="ARBA" id="ARBA00023157"/>
    </source>
</evidence>
<dbReference type="AlphaFoldDB" id="A0A3Q3BA98"/>
<feature type="transmembrane region" description="Helical" evidence="14">
    <location>
        <begin position="465"/>
        <end position="484"/>
    </location>
</feature>
<evidence type="ECO:0000256" key="13">
    <source>
        <dbReference type="SAM" id="MobiDB-lite"/>
    </source>
</evidence>
<dbReference type="SUPFAM" id="SSF48726">
    <property type="entry name" value="Immunoglobulin"/>
    <property type="match status" value="3"/>
</dbReference>
<dbReference type="GeneTree" id="ENSGT01150000286924"/>
<dbReference type="InterPro" id="IPR013162">
    <property type="entry name" value="CD80_C2-set"/>
</dbReference>
<evidence type="ECO:0000256" key="3">
    <source>
        <dbReference type="ARBA" id="ARBA00022734"/>
    </source>
</evidence>
<dbReference type="InterPro" id="IPR051036">
    <property type="entry name" value="SIGLEC"/>
</dbReference>
<comment type="function">
    <text evidence="11">Most highly expressed siglec (sialic acid-binding immunoglobulin-like lectin) on B-cells that plays a role in various aspects of B-cell biology including differentiation, antigen presentation, and trafficking to bone marrow. Binds to alpha 2,6-linked sialic acid residues of surface molecules such as CD22 itself, CD45 and IgM in a cis configuration. Can also bind to ligands on other cells as an adhesion molecule in a trans configuration. Acts as an inhibitory coreceptor on the surface of B-cells and inhibits B-cell receptor induced signaling, characterized by inhibition of the calcium mobilization and cellular activation. Mechanistically, the immunoreceptor tyrosine-based inhibitory motif domain is phosphorylated by the Src kinase LYN, which in turn leads to the recruitment of the protein tyrosine phosphatase 1/PTPN6, leading to the negative regulation of BCR signaling. If this negative signaling from is of sufficient strength, apoptosis of the B-cell can be induced.</text>
</comment>
<dbReference type="InterPro" id="IPR036179">
    <property type="entry name" value="Ig-like_dom_sf"/>
</dbReference>
<organism evidence="17 18">
    <name type="scientific">Kryptolebias marmoratus</name>
    <name type="common">Mangrove killifish</name>
    <name type="synonym">Rivulus marmoratus</name>
    <dbReference type="NCBI Taxonomy" id="37003"/>
    <lineage>
        <taxon>Eukaryota</taxon>
        <taxon>Metazoa</taxon>
        <taxon>Chordata</taxon>
        <taxon>Craniata</taxon>
        <taxon>Vertebrata</taxon>
        <taxon>Euteleostomi</taxon>
        <taxon>Actinopterygii</taxon>
        <taxon>Neopterygii</taxon>
        <taxon>Teleostei</taxon>
        <taxon>Neoteleostei</taxon>
        <taxon>Acanthomorphata</taxon>
        <taxon>Ovalentaria</taxon>
        <taxon>Atherinomorphae</taxon>
        <taxon>Cyprinodontiformes</taxon>
        <taxon>Rivulidae</taxon>
        <taxon>Kryptolebias</taxon>
    </lineage>
</organism>
<feature type="domain" description="Ig-like" evidence="16">
    <location>
        <begin position="272"/>
        <end position="346"/>
    </location>
</feature>
<keyword evidence="2 14" id="KW-0812">Transmembrane</keyword>
<evidence type="ECO:0000256" key="2">
    <source>
        <dbReference type="ARBA" id="ARBA00022692"/>
    </source>
</evidence>
<evidence type="ECO:0000256" key="10">
    <source>
        <dbReference type="ARBA" id="ARBA00041781"/>
    </source>
</evidence>
<evidence type="ECO:0000256" key="1">
    <source>
        <dbReference type="ARBA" id="ARBA00004479"/>
    </source>
</evidence>
<keyword evidence="5 14" id="KW-1133">Transmembrane helix</keyword>
<dbReference type="GO" id="GO:0007155">
    <property type="term" value="P:cell adhesion"/>
    <property type="evidence" value="ECO:0007669"/>
    <property type="project" value="UniProtKB-KW"/>
</dbReference>
<dbReference type="Pfam" id="PF08205">
    <property type="entry name" value="C2-set_2"/>
    <property type="match status" value="1"/>
</dbReference>
<dbReference type="Pfam" id="PF13927">
    <property type="entry name" value="Ig_3"/>
    <property type="match status" value="1"/>
</dbReference>
<dbReference type="Pfam" id="PF24518">
    <property type="entry name" value="Ig_CD22"/>
    <property type="match status" value="1"/>
</dbReference>
<dbReference type="SMART" id="SM00409">
    <property type="entry name" value="IG"/>
    <property type="match status" value="3"/>
</dbReference>
<evidence type="ECO:0000256" key="12">
    <source>
        <dbReference type="ARBA" id="ARBA00046458"/>
    </source>
</evidence>
<comment type="subunit">
    <text evidence="12">Predominantly monomer of isoform CD22-beta. Also found as heterodimer of isoform CD22-beta and a shorter isoform. Interacts with PTPN6/SHP-1, LYN, SYK, PIK3R1/PIK3R2 and PLCG1 upon phosphorylation. Interacts with GRB2, INPP5D and SHC1 upon phosphorylation. May form a complex with INPP5D/SHIP, GRB2 and SHC1.</text>
</comment>
<keyword evidence="7" id="KW-1015">Disulfide bond</keyword>
<evidence type="ECO:0000256" key="15">
    <source>
        <dbReference type="SAM" id="SignalP"/>
    </source>
</evidence>
<feature type="region of interest" description="Disordered" evidence="13">
    <location>
        <begin position="517"/>
        <end position="549"/>
    </location>
</feature>
<evidence type="ECO:0000313" key="18">
    <source>
        <dbReference type="Proteomes" id="UP000264800"/>
    </source>
</evidence>
<reference evidence="17" key="2">
    <citation type="submission" date="2025-09" db="UniProtKB">
        <authorList>
            <consortium name="Ensembl"/>
        </authorList>
    </citation>
    <scope>IDENTIFICATION</scope>
</reference>
<evidence type="ECO:0000256" key="11">
    <source>
        <dbReference type="ARBA" id="ARBA00045430"/>
    </source>
</evidence>
<dbReference type="InterPro" id="IPR056386">
    <property type="entry name" value="Ig_CD22"/>
</dbReference>
<dbReference type="Gene3D" id="2.60.40.10">
    <property type="entry name" value="Immunoglobulins"/>
    <property type="match status" value="4"/>
</dbReference>
<accession>A0A3Q3BA98</accession>
<keyword evidence="4" id="KW-0130">Cell adhesion</keyword>
<dbReference type="Ensembl" id="ENSKMAT00000027057.1">
    <property type="protein sequence ID" value="ENSKMAP00000026718.1"/>
    <property type="gene ID" value="ENSKMAG00000019803.1"/>
</dbReference>
<dbReference type="PROSITE" id="PS50835">
    <property type="entry name" value="IG_LIKE"/>
    <property type="match status" value="2"/>
</dbReference>
<keyword evidence="15" id="KW-0732">Signal</keyword>
<evidence type="ECO:0000256" key="9">
    <source>
        <dbReference type="ARBA" id="ARBA00040106"/>
    </source>
</evidence>
<keyword evidence="18" id="KW-1185">Reference proteome</keyword>
<feature type="chain" id="PRO_5018746749" description="B-cell receptor CD22" evidence="15">
    <location>
        <begin position="19"/>
        <end position="640"/>
    </location>
</feature>
<dbReference type="InterPro" id="IPR013783">
    <property type="entry name" value="Ig-like_fold"/>
</dbReference>
<dbReference type="Proteomes" id="UP000264800">
    <property type="component" value="Unplaced"/>
</dbReference>
<protein>
    <recommendedName>
        <fullName evidence="9">B-cell receptor CD22</fullName>
    </recommendedName>
    <alternativeName>
        <fullName evidence="10">Sialic acid-binding Ig-like lectin 2</fullName>
    </alternativeName>
</protein>
<dbReference type="InterPro" id="IPR007110">
    <property type="entry name" value="Ig-like_dom"/>
</dbReference>
<evidence type="ECO:0000256" key="6">
    <source>
        <dbReference type="ARBA" id="ARBA00023136"/>
    </source>
</evidence>